<dbReference type="EMBL" id="WFLM01000002">
    <property type="protein sequence ID" value="KAB8039801.1"/>
    <property type="molecule type" value="Genomic_DNA"/>
</dbReference>
<dbReference type="Pfam" id="PF01210">
    <property type="entry name" value="NAD_Gly3P_dh_N"/>
    <property type="match status" value="1"/>
</dbReference>
<dbReference type="NCBIfam" id="NF000942">
    <property type="entry name" value="PRK00094.1-4"/>
    <property type="match status" value="1"/>
</dbReference>
<dbReference type="GO" id="GO:0047952">
    <property type="term" value="F:glycerol-3-phosphate dehydrogenase [NAD(P)+] activity"/>
    <property type="evidence" value="ECO:0007669"/>
    <property type="project" value="UniProtKB-UniRule"/>
</dbReference>
<dbReference type="GO" id="GO:0006650">
    <property type="term" value="P:glycerophospholipid metabolic process"/>
    <property type="evidence" value="ECO:0007669"/>
    <property type="project" value="UniProtKB-UniRule"/>
</dbReference>
<evidence type="ECO:0000256" key="11">
    <source>
        <dbReference type="PIRSR" id="PIRSR000114-2"/>
    </source>
</evidence>
<comment type="caution">
    <text evidence="9">Lacks conserved residue(s) required for the propagation of feature annotation.</text>
</comment>
<feature type="binding site" evidence="9">
    <location>
        <position position="287"/>
    </location>
    <ligand>
        <name>NADPH</name>
        <dbReference type="ChEBI" id="CHEBI:57783"/>
    </ligand>
</feature>
<feature type="binding site" evidence="12">
    <location>
        <position position="146"/>
    </location>
    <ligand>
        <name>NAD(+)</name>
        <dbReference type="ChEBI" id="CHEBI:57540"/>
    </ligand>
</feature>
<proteinExistence type="inferred from homology"/>
<feature type="binding site" evidence="11">
    <location>
        <position position="113"/>
    </location>
    <ligand>
        <name>substrate</name>
    </ligand>
</feature>
<comment type="catalytic activity">
    <reaction evidence="9 14">
        <text>sn-glycerol 3-phosphate + NADP(+) = dihydroxyacetone phosphate + NADPH + H(+)</text>
        <dbReference type="Rhea" id="RHEA:11096"/>
        <dbReference type="ChEBI" id="CHEBI:15378"/>
        <dbReference type="ChEBI" id="CHEBI:57597"/>
        <dbReference type="ChEBI" id="CHEBI:57642"/>
        <dbReference type="ChEBI" id="CHEBI:57783"/>
        <dbReference type="ChEBI" id="CHEBI:58349"/>
        <dbReference type="EC" id="1.1.1.94"/>
    </reaction>
</comment>
<dbReference type="GO" id="GO:0005975">
    <property type="term" value="P:carbohydrate metabolic process"/>
    <property type="evidence" value="ECO:0007669"/>
    <property type="project" value="InterPro"/>
</dbReference>
<dbReference type="GO" id="GO:0005829">
    <property type="term" value="C:cytosol"/>
    <property type="evidence" value="ECO:0007669"/>
    <property type="project" value="TreeGrafter"/>
</dbReference>
<dbReference type="SUPFAM" id="SSF48179">
    <property type="entry name" value="6-phosphogluconate dehydrogenase C-terminal domain-like"/>
    <property type="match status" value="1"/>
</dbReference>
<dbReference type="RefSeq" id="WP_153419306.1">
    <property type="nucleotide sequence ID" value="NZ_WFLM01000002.1"/>
</dbReference>
<dbReference type="AlphaFoldDB" id="A0A6N6VUQ9"/>
<comment type="similarity">
    <text evidence="1 9 13">Belongs to the NAD-dependent glycerol-3-phosphate dehydrogenase family.</text>
</comment>
<feature type="binding site" evidence="9">
    <location>
        <position position="144"/>
    </location>
    <ligand>
        <name>sn-glycerol 3-phosphate</name>
        <dbReference type="ChEBI" id="CHEBI:57597"/>
    </ligand>
</feature>
<evidence type="ECO:0000256" key="4">
    <source>
        <dbReference type="ARBA" id="ARBA00023002"/>
    </source>
</evidence>
<dbReference type="PANTHER" id="PTHR11728">
    <property type="entry name" value="GLYCEROL-3-PHOSPHATE DEHYDROGENASE"/>
    <property type="match status" value="1"/>
</dbReference>
<keyword evidence="5 9" id="KW-0520">NAD</keyword>
<evidence type="ECO:0000256" key="9">
    <source>
        <dbReference type="HAMAP-Rule" id="MF_00394"/>
    </source>
</evidence>
<dbReference type="Proteomes" id="UP000437748">
    <property type="component" value="Unassembled WGS sequence"/>
</dbReference>
<evidence type="ECO:0000256" key="5">
    <source>
        <dbReference type="ARBA" id="ARBA00023027"/>
    </source>
</evidence>
<feature type="binding site" evidence="9">
    <location>
        <position position="17"/>
    </location>
    <ligand>
        <name>NADPH</name>
        <dbReference type="ChEBI" id="CHEBI:57783"/>
    </ligand>
</feature>
<evidence type="ECO:0000256" key="1">
    <source>
        <dbReference type="ARBA" id="ARBA00011009"/>
    </source>
</evidence>
<dbReference type="OrthoDB" id="9812273at2"/>
<keyword evidence="18" id="KW-1185">Reference proteome</keyword>
<evidence type="ECO:0000256" key="6">
    <source>
        <dbReference type="ARBA" id="ARBA00023098"/>
    </source>
</evidence>
<feature type="binding site" evidence="12">
    <location>
        <position position="261"/>
    </location>
    <ligand>
        <name>NAD(+)</name>
        <dbReference type="ChEBI" id="CHEBI:57540"/>
    </ligand>
</feature>
<evidence type="ECO:0000256" key="7">
    <source>
        <dbReference type="ARBA" id="ARBA00023209"/>
    </source>
</evidence>
<evidence type="ECO:0000256" key="12">
    <source>
        <dbReference type="PIRSR" id="PIRSR000114-3"/>
    </source>
</evidence>
<keyword evidence="4 9" id="KW-0560">Oxidoreductase</keyword>
<evidence type="ECO:0000256" key="3">
    <source>
        <dbReference type="ARBA" id="ARBA00022857"/>
    </source>
</evidence>
<gene>
    <name evidence="9" type="primary">gpsA</name>
    <name evidence="17" type="ORF">GCL60_05935</name>
</gene>
<dbReference type="GO" id="GO:0046167">
    <property type="term" value="P:glycerol-3-phosphate biosynthetic process"/>
    <property type="evidence" value="ECO:0007669"/>
    <property type="project" value="UniProtKB-UniRule"/>
</dbReference>
<dbReference type="InterPro" id="IPR008927">
    <property type="entry name" value="6-PGluconate_DH-like_C_sf"/>
</dbReference>
<feature type="binding site" evidence="9">
    <location>
        <position position="250"/>
    </location>
    <ligand>
        <name>sn-glycerol 3-phosphate</name>
        <dbReference type="ChEBI" id="CHEBI:57597"/>
    </ligand>
</feature>
<feature type="active site" description="Proton acceptor" evidence="9 10">
    <location>
        <position position="197"/>
    </location>
</feature>
<feature type="binding site" evidence="9">
    <location>
        <position position="113"/>
    </location>
    <ligand>
        <name>NADPH</name>
        <dbReference type="ChEBI" id="CHEBI:57783"/>
    </ligand>
</feature>
<feature type="binding site" evidence="9">
    <location>
        <position position="197"/>
    </location>
    <ligand>
        <name>sn-glycerol 3-phosphate</name>
        <dbReference type="ChEBI" id="CHEBI:57597"/>
    </ligand>
</feature>
<comment type="subcellular location">
    <subcellularLocation>
        <location evidence="9">Cytoplasm</location>
    </subcellularLocation>
</comment>
<feature type="binding site" evidence="9">
    <location>
        <position position="260"/>
    </location>
    <ligand>
        <name>sn-glycerol 3-phosphate</name>
        <dbReference type="ChEBI" id="CHEBI:57597"/>
    </ligand>
</feature>
<organism evidence="17 18">
    <name type="scientific">Silvanigrella paludirubra</name>
    <dbReference type="NCBI Taxonomy" id="2499159"/>
    <lineage>
        <taxon>Bacteria</taxon>
        <taxon>Pseudomonadati</taxon>
        <taxon>Bdellovibrionota</taxon>
        <taxon>Oligoflexia</taxon>
        <taxon>Silvanigrellales</taxon>
        <taxon>Silvanigrellaceae</taxon>
        <taxon>Silvanigrella</taxon>
    </lineage>
</organism>
<dbReference type="GO" id="GO:0008654">
    <property type="term" value="P:phospholipid biosynthetic process"/>
    <property type="evidence" value="ECO:0007669"/>
    <property type="project" value="UniProtKB-KW"/>
</dbReference>
<dbReference type="InterPro" id="IPR011128">
    <property type="entry name" value="G3P_DH_NAD-dep_N"/>
</dbReference>
<keyword evidence="3 9" id="KW-0521">NADP</keyword>
<comment type="caution">
    <text evidence="17">The sequence shown here is derived from an EMBL/GenBank/DDBJ whole genome shotgun (WGS) entry which is preliminary data.</text>
</comment>
<dbReference type="PROSITE" id="PS51257">
    <property type="entry name" value="PROKAR_LIPOPROTEIN"/>
    <property type="match status" value="1"/>
</dbReference>
<dbReference type="SUPFAM" id="SSF51735">
    <property type="entry name" value="NAD(P)-binding Rossmann-fold domains"/>
    <property type="match status" value="1"/>
</dbReference>
<evidence type="ECO:0000313" key="17">
    <source>
        <dbReference type="EMBL" id="KAB8039801.1"/>
    </source>
</evidence>
<keyword evidence="2 9" id="KW-0444">Lipid biosynthesis</keyword>
<reference evidence="17 18" key="1">
    <citation type="submission" date="2019-10" db="EMBL/GenBank/DDBJ databases">
        <title>New species of Slilvanegrellaceae.</title>
        <authorList>
            <person name="Pitt A."/>
            <person name="Hahn M.W."/>
        </authorList>
    </citation>
    <scope>NUCLEOTIDE SEQUENCE [LARGE SCALE GENOMIC DNA]</scope>
    <source>
        <strain evidence="17 18">SP-Ram-0.45-NSY-1</strain>
    </source>
</reference>
<dbReference type="Gene3D" id="1.10.1040.10">
    <property type="entry name" value="N-(1-d-carboxylethyl)-l-norvaline Dehydrogenase, domain 2"/>
    <property type="match status" value="1"/>
</dbReference>
<dbReference type="HAMAP" id="MF_00394">
    <property type="entry name" value="NAD_Glyc3P_dehydrog"/>
    <property type="match status" value="1"/>
</dbReference>
<dbReference type="EC" id="1.1.1.94" evidence="9"/>
<dbReference type="GO" id="GO:0051287">
    <property type="term" value="F:NAD binding"/>
    <property type="evidence" value="ECO:0007669"/>
    <property type="project" value="InterPro"/>
</dbReference>
<evidence type="ECO:0000256" key="10">
    <source>
        <dbReference type="PIRSR" id="PIRSR000114-1"/>
    </source>
</evidence>
<feature type="domain" description="Glycerol-3-phosphate dehydrogenase NAD-dependent N-terminal" evidence="15">
    <location>
        <begin position="11"/>
        <end position="165"/>
    </location>
</feature>
<evidence type="ECO:0000256" key="8">
    <source>
        <dbReference type="ARBA" id="ARBA00023264"/>
    </source>
</evidence>
<keyword evidence="6 9" id="KW-0443">Lipid metabolism</keyword>
<feature type="binding site" evidence="9">
    <location>
        <position position="262"/>
    </location>
    <ligand>
        <name>sn-glycerol 3-phosphate</name>
        <dbReference type="ChEBI" id="CHEBI:57597"/>
    </ligand>
</feature>
<dbReference type="InterPro" id="IPR013328">
    <property type="entry name" value="6PGD_dom2"/>
</dbReference>
<protein>
    <recommendedName>
        <fullName evidence="9">Glycerol-3-phosphate dehydrogenase [NAD(P)+]</fullName>
        <ecNumber evidence="9">1.1.1.94</ecNumber>
    </recommendedName>
    <alternativeName>
        <fullName evidence="9">NAD(P)(+)-dependent glycerol-3-phosphate dehydrogenase</fullName>
    </alternativeName>
    <alternativeName>
        <fullName evidence="9">NAD(P)H-dependent dihydroxyacetone-phosphate reductase</fullName>
    </alternativeName>
</protein>
<keyword evidence="7 9" id="KW-0594">Phospholipid biosynthesis</keyword>
<name>A0A6N6VUQ9_9BACT</name>
<dbReference type="PIRSF" id="PIRSF000114">
    <property type="entry name" value="Glycerol-3-P_dh"/>
    <property type="match status" value="1"/>
</dbReference>
<evidence type="ECO:0000256" key="13">
    <source>
        <dbReference type="RuleBase" id="RU000437"/>
    </source>
</evidence>
<evidence type="ECO:0000259" key="16">
    <source>
        <dbReference type="Pfam" id="PF07479"/>
    </source>
</evidence>
<feature type="binding site" evidence="12">
    <location>
        <begin position="13"/>
        <end position="18"/>
    </location>
    <ligand>
        <name>NAD(+)</name>
        <dbReference type="ChEBI" id="CHEBI:57540"/>
    </ligand>
</feature>
<dbReference type="GO" id="GO:0046168">
    <property type="term" value="P:glycerol-3-phosphate catabolic process"/>
    <property type="evidence" value="ECO:0007669"/>
    <property type="project" value="InterPro"/>
</dbReference>
<keyword evidence="9" id="KW-0963">Cytoplasm</keyword>
<feature type="binding site" evidence="9">
    <location>
        <position position="146"/>
    </location>
    <ligand>
        <name>NADPH</name>
        <dbReference type="ChEBI" id="CHEBI:57783"/>
    </ligand>
</feature>
<feature type="binding site" evidence="11">
    <location>
        <begin position="261"/>
        <end position="262"/>
    </location>
    <ligand>
        <name>substrate</name>
    </ligand>
</feature>
<dbReference type="FunFam" id="1.10.1040.10:FF:000001">
    <property type="entry name" value="Glycerol-3-phosphate dehydrogenase [NAD(P)+]"/>
    <property type="match status" value="1"/>
</dbReference>
<feature type="binding site" evidence="9">
    <location>
        <position position="142"/>
    </location>
    <ligand>
        <name>sn-glycerol 3-phosphate</name>
        <dbReference type="ChEBI" id="CHEBI:57597"/>
    </ligand>
</feature>
<dbReference type="InterPro" id="IPR036291">
    <property type="entry name" value="NAD(P)-bd_dom_sf"/>
</dbReference>
<feature type="binding site" evidence="9">
    <location>
        <position position="261"/>
    </location>
    <ligand>
        <name>sn-glycerol 3-phosphate</name>
        <dbReference type="ChEBI" id="CHEBI:57597"/>
    </ligand>
</feature>
<dbReference type="NCBIfam" id="NF000940">
    <property type="entry name" value="PRK00094.1-2"/>
    <property type="match status" value="1"/>
</dbReference>
<feature type="binding site" evidence="9">
    <location>
        <position position="285"/>
    </location>
    <ligand>
        <name>NADPH</name>
        <dbReference type="ChEBI" id="CHEBI:57783"/>
    </ligand>
</feature>
<comment type="catalytic activity">
    <reaction evidence="9">
        <text>sn-glycerol 3-phosphate + NAD(+) = dihydroxyacetone phosphate + NADH + H(+)</text>
        <dbReference type="Rhea" id="RHEA:11092"/>
        <dbReference type="ChEBI" id="CHEBI:15378"/>
        <dbReference type="ChEBI" id="CHEBI:57540"/>
        <dbReference type="ChEBI" id="CHEBI:57597"/>
        <dbReference type="ChEBI" id="CHEBI:57642"/>
        <dbReference type="ChEBI" id="CHEBI:57945"/>
        <dbReference type="EC" id="1.1.1.94"/>
    </reaction>
</comment>
<dbReference type="InterPro" id="IPR006168">
    <property type="entry name" value="G3P_DH_NAD-dep"/>
</dbReference>
<comment type="function">
    <text evidence="9">Catalyzes the reduction of the glycolytic intermediate dihydroxyacetone phosphate (DHAP) to sn-glycerol 3-phosphate (G3P), the key precursor for phospholipid synthesis.</text>
</comment>
<keyword evidence="8 9" id="KW-1208">Phospholipid metabolism</keyword>
<dbReference type="Pfam" id="PF07479">
    <property type="entry name" value="NAD_Gly3P_dh_C"/>
    <property type="match status" value="1"/>
</dbReference>
<evidence type="ECO:0000256" key="2">
    <source>
        <dbReference type="ARBA" id="ARBA00022516"/>
    </source>
</evidence>
<feature type="domain" description="Glycerol-3-phosphate dehydrogenase NAD-dependent C-terminal" evidence="16">
    <location>
        <begin position="186"/>
        <end position="326"/>
    </location>
</feature>
<feature type="binding site" evidence="9">
    <location>
        <position position="113"/>
    </location>
    <ligand>
        <name>sn-glycerol 3-phosphate</name>
        <dbReference type="ChEBI" id="CHEBI:57597"/>
    </ligand>
</feature>
<evidence type="ECO:0000256" key="14">
    <source>
        <dbReference type="RuleBase" id="RU000439"/>
    </source>
</evidence>
<evidence type="ECO:0000259" key="15">
    <source>
        <dbReference type="Pfam" id="PF01210"/>
    </source>
</evidence>
<keyword evidence="9" id="KW-0547">Nucleotide-binding</keyword>
<feature type="binding site" evidence="9">
    <location>
        <position position="261"/>
    </location>
    <ligand>
        <name>NADPH</name>
        <dbReference type="ChEBI" id="CHEBI:57783"/>
    </ligand>
</feature>
<dbReference type="UniPathway" id="UPA00940"/>
<dbReference type="InterPro" id="IPR006109">
    <property type="entry name" value="G3P_DH_NAD-dep_C"/>
</dbReference>
<feature type="binding site" evidence="9">
    <location>
        <position position="37"/>
    </location>
    <ligand>
        <name>NADPH</name>
        <dbReference type="ChEBI" id="CHEBI:57783"/>
    </ligand>
</feature>
<dbReference type="Gene3D" id="3.40.50.720">
    <property type="entry name" value="NAD(P)-binding Rossmann-like Domain"/>
    <property type="match status" value="1"/>
</dbReference>
<dbReference type="PANTHER" id="PTHR11728:SF1">
    <property type="entry name" value="GLYCEROL-3-PHOSPHATE DEHYDROGENASE [NAD(+)] 2, CHLOROPLASTIC"/>
    <property type="match status" value="1"/>
</dbReference>
<dbReference type="PRINTS" id="PR00077">
    <property type="entry name" value="GPDHDRGNASE"/>
</dbReference>
<comment type="pathway">
    <text evidence="9">Membrane lipid metabolism; glycerophospholipid metabolism.</text>
</comment>
<evidence type="ECO:0000313" key="18">
    <source>
        <dbReference type="Proteomes" id="UP000437748"/>
    </source>
</evidence>
<sequence length="340" mass="37223">MALTNKNKTLVIGAGAFGTAIAACIHSPSNQVKIIAREADPFESLKRHNTLKHCEMETFDKFNSKFSDYKLIILAIPCQSLRNVNEWMYRHWEKTEQNNGKETKKINIISAAKGIEQKTLLLPSQILENIWQENASIGSLSGPSFAKEMLEGLPTCVVIASKDEDLLNLASNLLHRPYFRIYDSKDIIGVEISGALKNVIAMVAGAVDGLKLGNNARAAVITRGLAEIARIGVKLGANPMTFLGLSGVGDLILTCTGDLSRNRQFGLRMAQGESKENILKSMAQVVEGIATTNSANELSKKLGIETSIINTAYKVLYEDTPIIEAVSLLNDRQQGSEFNW</sequence>
<accession>A0A6N6VUQ9</accession>